<keyword evidence="1" id="KW-0812">Transmembrane</keyword>
<name>A0AAN9D3I5_9TELE</name>
<evidence type="ECO:0000313" key="2">
    <source>
        <dbReference type="EMBL" id="KAK7157561.1"/>
    </source>
</evidence>
<dbReference type="Proteomes" id="UP001364617">
    <property type="component" value="Unassembled WGS sequence"/>
</dbReference>
<proteinExistence type="predicted"/>
<accession>A0AAN9D3I5</accession>
<evidence type="ECO:0000313" key="3">
    <source>
        <dbReference type="Proteomes" id="UP001364617"/>
    </source>
</evidence>
<dbReference type="InterPro" id="IPR013783">
    <property type="entry name" value="Ig-like_fold"/>
</dbReference>
<comment type="caution">
    <text evidence="2">The sequence shown here is derived from an EMBL/GenBank/DDBJ whole genome shotgun (WGS) entry which is preliminary data.</text>
</comment>
<evidence type="ECO:0000256" key="1">
    <source>
        <dbReference type="SAM" id="Phobius"/>
    </source>
</evidence>
<dbReference type="Gene3D" id="2.60.40.10">
    <property type="entry name" value="Immunoglobulins"/>
    <property type="match status" value="1"/>
</dbReference>
<keyword evidence="1" id="KW-0472">Membrane</keyword>
<protein>
    <submittedName>
        <fullName evidence="2">Uncharacterized protein</fullName>
    </submittedName>
</protein>
<feature type="transmembrane region" description="Helical" evidence="1">
    <location>
        <begin position="34"/>
        <end position="62"/>
    </location>
</feature>
<gene>
    <name evidence="2" type="ORF">R3I93_008912</name>
</gene>
<reference evidence="2 3" key="1">
    <citation type="submission" date="2024-02" db="EMBL/GenBank/DDBJ databases">
        <title>Chromosome-level genome assembly of the Eurasian Minnow (Phoxinus phoxinus).</title>
        <authorList>
            <person name="Oriowo T.O."/>
            <person name="Martin S."/>
            <person name="Stange M."/>
            <person name="Chrysostomakis Y."/>
            <person name="Brown T."/>
            <person name="Winkler S."/>
            <person name="Kukowka S."/>
            <person name="Myers E.W."/>
            <person name="Bohne A."/>
        </authorList>
    </citation>
    <scope>NUCLEOTIDE SEQUENCE [LARGE SCALE GENOMIC DNA]</scope>
    <source>
        <strain evidence="2">ZFMK-TIS-60720</strain>
        <tissue evidence="2">Whole Organism</tissue>
    </source>
</reference>
<keyword evidence="1" id="KW-1133">Transmembrane helix</keyword>
<dbReference type="AlphaFoldDB" id="A0AAN9D3I5"/>
<keyword evidence="3" id="KW-1185">Reference proteome</keyword>
<dbReference type="EMBL" id="JAYKXH010000009">
    <property type="protein sequence ID" value="KAK7157561.1"/>
    <property type="molecule type" value="Genomic_DNA"/>
</dbReference>
<sequence>MSDQGVYSCDYTTFPSGSYKGQTTLTVIEGSPPVLSIAAAVGIVTAVVLITVITAAVGYLFLINRRRAGSTSTNYTTQSPDDLQQDVTYATVLKTGKVNRSTSPSGDIEYAAVCFSRGRLTSLRASANQMALGVHTEEQGTVYAQLIKIQIIESRSESSHLQQTA</sequence>
<organism evidence="2 3">
    <name type="scientific">Phoxinus phoxinus</name>
    <name type="common">Eurasian minnow</name>
    <dbReference type="NCBI Taxonomy" id="58324"/>
    <lineage>
        <taxon>Eukaryota</taxon>
        <taxon>Metazoa</taxon>
        <taxon>Chordata</taxon>
        <taxon>Craniata</taxon>
        <taxon>Vertebrata</taxon>
        <taxon>Euteleostomi</taxon>
        <taxon>Actinopterygii</taxon>
        <taxon>Neopterygii</taxon>
        <taxon>Teleostei</taxon>
        <taxon>Ostariophysi</taxon>
        <taxon>Cypriniformes</taxon>
        <taxon>Leuciscidae</taxon>
        <taxon>Phoxininae</taxon>
        <taxon>Phoxinus</taxon>
    </lineage>
</organism>